<organism evidence="2 3">
    <name type="scientific">Streptomyces kaniharaensis</name>
    <dbReference type="NCBI Taxonomy" id="212423"/>
    <lineage>
        <taxon>Bacteria</taxon>
        <taxon>Bacillati</taxon>
        <taxon>Actinomycetota</taxon>
        <taxon>Actinomycetes</taxon>
        <taxon>Kitasatosporales</taxon>
        <taxon>Streptomycetaceae</taxon>
        <taxon>Streptomyces</taxon>
    </lineage>
</organism>
<sequence>MAAVRPQKAVRRTLQWLALTVLLVLGVVELLGGTGGLLGPPRTSADVARATVEDLAQRIGCTADITADTTDLRQGLCTLGEDEVWIATFPTTGAQKAWTSEAEAYGGSYLVGDRWVLVVSDTTADLLHAKLGGVITGGADHTGHADHADRADHSDHGDHAEETGHDPSGAG</sequence>
<evidence type="ECO:0000313" key="3">
    <source>
        <dbReference type="Proteomes" id="UP000450000"/>
    </source>
</evidence>
<feature type="region of interest" description="Disordered" evidence="1">
    <location>
        <begin position="140"/>
        <end position="171"/>
    </location>
</feature>
<protein>
    <submittedName>
        <fullName evidence="2">Uncharacterized protein</fullName>
    </submittedName>
</protein>
<comment type="caution">
    <text evidence="2">The sequence shown here is derived from an EMBL/GenBank/DDBJ whole genome shotgun (WGS) entry which is preliminary data.</text>
</comment>
<gene>
    <name evidence="2" type="ORF">F7Q99_22050</name>
</gene>
<accession>A0A6N7KX79</accession>
<feature type="compositionally biased region" description="Basic and acidic residues" evidence="1">
    <location>
        <begin position="141"/>
        <end position="165"/>
    </location>
</feature>
<evidence type="ECO:0000256" key="1">
    <source>
        <dbReference type="SAM" id="MobiDB-lite"/>
    </source>
</evidence>
<evidence type="ECO:0000313" key="2">
    <source>
        <dbReference type="EMBL" id="MQS14868.1"/>
    </source>
</evidence>
<proteinExistence type="predicted"/>
<dbReference type="Proteomes" id="UP000450000">
    <property type="component" value="Unassembled WGS sequence"/>
</dbReference>
<reference evidence="2 3" key="1">
    <citation type="submission" date="2019-09" db="EMBL/GenBank/DDBJ databases">
        <title>Genome Sequences of Streptomyces kaniharaensis ATCC 21070.</title>
        <authorList>
            <person name="Zhu W."/>
            <person name="De Crecy-Lagard V."/>
            <person name="Richards N.G."/>
        </authorList>
    </citation>
    <scope>NUCLEOTIDE SEQUENCE [LARGE SCALE GENOMIC DNA]</scope>
    <source>
        <strain evidence="2 3">SF-557</strain>
    </source>
</reference>
<dbReference type="RefSeq" id="WP_153464058.1">
    <property type="nucleotide sequence ID" value="NZ_WBOF01000001.1"/>
</dbReference>
<dbReference type="OrthoDB" id="5114877at2"/>
<name>A0A6N7KX79_9ACTN</name>
<dbReference type="EMBL" id="WBOF01000001">
    <property type="protein sequence ID" value="MQS14868.1"/>
    <property type="molecule type" value="Genomic_DNA"/>
</dbReference>
<dbReference type="AlphaFoldDB" id="A0A6N7KX79"/>
<keyword evidence="3" id="KW-1185">Reference proteome</keyword>